<dbReference type="EMBL" id="FXYX01000004">
    <property type="protein sequence ID" value="SMX75738.1"/>
    <property type="molecule type" value="Genomic_DNA"/>
</dbReference>
<protein>
    <submittedName>
        <fullName evidence="2">DivIVA domain-containing protein</fullName>
    </submittedName>
</protein>
<evidence type="ECO:0000313" key="2">
    <source>
        <dbReference type="EMBL" id="SMX75738.1"/>
    </source>
</evidence>
<name>A0A2H1IKN7_9MICO</name>
<gene>
    <name evidence="2" type="ORF">BI49514_01063</name>
</gene>
<evidence type="ECO:0000256" key="1">
    <source>
        <dbReference type="SAM" id="MobiDB-lite"/>
    </source>
</evidence>
<dbReference type="InterPro" id="IPR019933">
    <property type="entry name" value="DivIVA_domain"/>
</dbReference>
<reference evidence="3" key="1">
    <citation type="submission" date="2017-03" db="EMBL/GenBank/DDBJ databases">
        <authorList>
            <person name="Monnet C."/>
        </authorList>
    </citation>
    <scope>NUCLEOTIDE SEQUENCE [LARGE SCALE GENOMIC DNA]</scope>
    <source>
        <strain evidence="3">ATCC 49514</strain>
    </source>
</reference>
<dbReference type="RefSeq" id="WP_101544920.1">
    <property type="nucleotide sequence ID" value="NZ_FXYX01000004.1"/>
</dbReference>
<dbReference type="NCBIfam" id="TIGR03544">
    <property type="entry name" value="DivI1A_domain"/>
    <property type="match status" value="1"/>
</dbReference>
<keyword evidence="3" id="KW-1185">Reference proteome</keyword>
<proteinExistence type="predicted"/>
<accession>A0A2H1IKN7</accession>
<organism evidence="2 3">
    <name type="scientific">Brevibacterium iodinum ATCC 49514</name>
    <dbReference type="NCBI Taxonomy" id="1255616"/>
    <lineage>
        <taxon>Bacteria</taxon>
        <taxon>Bacillati</taxon>
        <taxon>Actinomycetota</taxon>
        <taxon>Actinomycetes</taxon>
        <taxon>Micrococcales</taxon>
        <taxon>Brevibacteriaceae</taxon>
        <taxon>Brevibacterium</taxon>
    </lineage>
</organism>
<feature type="region of interest" description="Disordered" evidence="1">
    <location>
        <begin position="85"/>
        <end position="111"/>
    </location>
</feature>
<dbReference type="AlphaFoldDB" id="A0A2H1IKN7"/>
<feature type="compositionally biased region" description="Low complexity" evidence="1">
    <location>
        <begin position="85"/>
        <end position="101"/>
    </location>
</feature>
<evidence type="ECO:0000313" key="3">
    <source>
        <dbReference type="Proteomes" id="UP000234382"/>
    </source>
</evidence>
<sequence length="111" mass="11823">MPLWIVIGVAAAVFVLVFVVAATFNVFSSETVDEAEESWTGLPAEFTVKDLESVRFRPALRGYRMEDVDAAMAMLRVRLSELETAAAPAEAAPPTSPTTAPDGPETAAGPR</sequence>
<dbReference type="Proteomes" id="UP000234382">
    <property type="component" value="Unassembled WGS sequence"/>
</dbReference>